<accession>A0A4Y7SYA7</accession>
<evidence type="ECO:0000313" key="1">
    <source>
        <dbReference type="EMBL" id="TEB26846.1"/>
    </source>
</evidence>
<gene>
    <name evidence="1" type="ORF">FA13DRAFT_996355</name>
</gene>
<protein>
    <submittedName>
        <fullName evidence="1">Uncharacterized protein</fullName>
    </submittedName>
</protein>
<proteinExistence type="predicted"/>
<dbReference type="EMBL" id="QPFP01000045">
    <property type="protein sequence ID" value="TEB26846.1"/>
    <property type="molecule type" value="Genomic_DNA"/>
</dbReference>
<dbReference type="Proteomes" id="UP000298030">
    <property type="component" value="Unassembled WGS sequence"/>
</dbReference>
<sequence>MDKSFENRSPSPQRLRPQTMCMIQWKSWFTVTVVGENCLVSFMPGKFRSATEVRSGTHGSSPSALRRRRKDIVQLESVSPDEFLEVTVES</sequence>
<name>A0A4Y7SYA7_COPMI</name>
<reference evidence="1 2" key="1">
    <citation type="journal article" date="2019" name="Nat. Ecol. Evol.">
        <title>Megaphylogeny resolves global patterns of mushroom evolution.</title>
        <authorList>
            <person name="Varga T."/>
            <person name="Krizsan K."/>
            <person name="Foldi C."/>
            <person name="Dima B."/>
            <person name="Sanchez-Garcia M."/>
            <person name="Sanchez-Ramirez S."/>
            <person name="Szollosi G.J."/>
            <person name="Szarkandi J.G."/>
            <person name="Papp V."/>
            <person name="Albert L."/>
            <person name="Andreopoulos W."/>
            <person name="Angelini C."/>
            <person name="Antonin V."/>
            <person name="Barry K.W."/>
            <person name="Bougher N.L."/>
            <person name="Buchanan P."/>
            <person name="Buyck B."/>
            <person name="Bense V."/>
            <person name="Catcheside P."/>
            <person name="Chovatia M."/>
            <person name="Cooper J."/>
            <person name="Damon W."/>
            <person name="Desjardin D."/>
            <person name="Finy P."/>
            <person name="Geml J."/>
            <person name="Haridas S."/>
            <person name="Hughes K."/>
            <person name="Justo A."/>
            <person name="Karasinski D."/>
            <person name="Kautmanova I."/>
            <person name="Kiss B."/>
            <person name="Kocsube S."/>
            <person name="Kotiranta H."/>
            <person name="LaButti K.M."/>
            <person name="Lechner B.E."/>
            <person name="Liimatainen K."/>
            <person name="Lipzen A."/>
            <person name="Lukacs Z."/>
            <person name="Mihaltcheva S."/>
            <person name="Morgado L.N."/>
            <person name="Niskanen T."/>
            <person name="Noordeloos M.E."/>
            <person name="Ohm R.A."/>
            <person name="Ortiz-Santana B."/>
            <person name="Ovrebo C."/>
            <person name="Racz N."/>
            <person name="Riley R."/>
            <person name="Savchenko A."/>
            <person name="Shiryaev A."/>
            <person name="Soop K."/>
            <person name="Spirin V."/>
            <person name="Szebenyi C."/>
            <person name="Tomsovsky M."/>
            <person name="Tulloss R.E."/>
            <person name="Uehling J."/>
            <person name="Grigoriev I.V."/>
            <person name="Vagvolgyi C."/>
            <person name="Papp T."/>
            <person name="Martin F.M."/>
            <person name="Miettinen O."/>
            <person name="Hibbett D.S."/>
            <person name="Nagy L.G."/>
        </authorList>
    </citation>
    <scope>NUCLEOTIDE SEQUENCE [LARGE SCALE GENOMIC DNA]</scope>
    <source>
        <strain evidence="1 2">FP101781</strain>
    </source>
</reference>
<dbReference type="AlphaFoldDB" id="A0A4Y7SYA7"/>
<evidence type="ECO:0000313" key="2">
    <source>
        <dbReference type="Proteomes" id="UP000298030"/>
    </source>
</evidence>
<keyword evidence="2" id="KW-1185">Reference proteome</keyword>
<comment type="caution">
    <text evidence="1">The sequence shown here is derived from an EMBL/GenBank/DDBJ whole genome shotgun (WGS) entry which is preliminary data.</text>
</comment>
<organism evidence="1 2">
    <name type="scientific">Coprinellus micaceus</name>
    <name type="common">Glistening ink-cap mushroom</name>
    <name type="synonym">Coprinus micaceus</name>
    <dbReference type="NCBI Taxonomy" id="71717"/>
    <lineage>
        <taxon>Eukaryota</taxon>
        <taxon>Fungi</taxon>
        <taxon>Dikarya</taxon>
        <taxon>Basidiomycota</taxon>
        <taxon>Agaricomycotina</taxon>
        <taxon>Agaricomycetes</taxon>
        <taxon>Agaricomycetidae</taxon>
        <taxon>Agaricales</taxon>
        <taxon>Agaricineae</taxon>
        <taxon>Psathyrellaceae</taxon>
        <taxon>Coprinellus</taxon>
    </lineage>
</organism>